<evidence type="ECO:0000256" key="3">
    <source>
        <dbReference type="PIRSR" id="PIRSR601952-2"/>
    </source>
</evidence>
<comment type="cofactor">
    <cofactor evidence="3">
        <name>Mg(2+)</name>
        <dbReference type="ChEBI" id="CHEBI:18420"/>
    </cofactor>
    <text evidence="3">Binds 1 Mg(2+) ion.</text>
</comment>
<proteinExistence type="inferred from homology"/>
<evidence type="ECO:0000256" key="4">
    <source>
        <dbReference type="RuleBase" id="RU003946"/>
    </source>
</evidence>
<evidence type="ECO:0000256" key="2">
    <source>
        <dbReference type="PIRSR" id="PIRSR601952-1"/>
    </source>
</evidence>
<feature type="binding site" evidence="3">
    <location>
        <position position="526"/>
    </location>
    <ligand>
        <name>Zn(2+)</name>
        <dbReference type="ChEBI" id="CHEBI:29105"/>
        <label>2</label>
    </ligand>
</feature>
<feature type="active site" description="Phosphoserine intermediate" evidence="2">
    <location>
        <position position="115"/>
    </location>
</feature>
<feature type="binding site" evidence="3">
    <location>
        <position position="343"/>
    </location>
    <ligand>
        <name>Zn(2+)</name>
        <dbReference type="ChEBI" id="CHEBI:29105"/>
        <label>2</label>
    </ligand>
</feature>
<evidence type="ECO:0000313" key="5">
    <source>
        <dbReference type="EMBL" id="RZM74674.1"/>
    </source>
</evidence>
<dbReference type="PROSITE" id="PS51257">
    <property type="entry name" value="PROKAR_LIPOPROTEIN"/>
    <property type="match status" value="1"/>
</dbReference>
<keyword evidence="3" id="KW-0460">Magnesium</keyword>
<feature type="binding site" evidence="3">
    <location>
        <position position="382"/>
    </location>
    <ligand>
        <name>Zn(2+)</name>
        <dbReference type="ChEBI" id="CHEBI:29105"/>
        <label>2</label>
    </ligand>
</feature>
<dbReference type="GO" id="GO:0046872">
    <property type="term" value="F:metal ion binding"/>
    <property type="evidence" value="ECO:0007669"/>
    <property type="project" value="UniProtKB-KW"/>
</dbReference>
<dbReference type="CDD" id="cd16012">
    <property type="entry name" value="ALP"/>
    <property type="match status" value="1"/>
</dbReference>
<evidence type="ECO:0000313" key="6">
    <source>
        <dbReference type="Proteomes" id="UP000292345"/>
    </source>
</evidence>
<dbReference type="SUPFAM" id="SSF53649">
    <property type="entry name" value="Alkaline phosphatase-like"/>
    <property type="match status" value="1"/>
</dbReference>
<accession>A0A4Q7E0E2</accession>
<comment type="similarity">
    <text evidence="4">Belongs to the alkaline phosphatase family.</text>
</comment>
<dbReference type="PANTHER" id="PTHR11596:SF5">
    <property type="entry name" value="ALKALINE PHOSPHATASE"/>
    <property type="match status" value="1"/>
</dbReference>
<evidence type="ECO:0000256" key="1">
    <source>
        <dbReference type="ARBA" id="ARBA00022553"/>
    </source>
</evidence>
<dbReference type="PRINTS" id="PR00113">
    <property type="entry name" value="ALKPHPHTASE"/>
</dbReference>
<feature type="binding site" evidence="3">
    <location>
        <position position="166"/>
    </location>
    <ligand>
        <name>Mg(2+)</name>
        <dbReference type="ChEBI" id="CHEBI:18420"/>
    </ligand>
</feature>
<dbReference type="PANTHER" id="PTHR11596">
    <property type="entry name" value="ALKALINE PHOSPHATASE"/>
    <property type="match status" value="1"/>
</dbReference>
<feature type="binding site" evidence="3">
    <location>
        <position position="334"/>
    </location>
    <ligand>
        <name>Mg(2+)</name>
        <dbReference type="ChEBI" id="CHEBI:18420"/>
    </ligand>
</feature>
<keyword evidence="3" id="KW-0479">Metal-binding</keyword>
<reference evidence="5 6" key="1">
    <citation type="submission" date="2018-01" db="EMBL/GenBank/DDBJ databases">
        <title>Co-occurrence of chitin degradation, pigmentation and bioactivity in marine Pseudoalteromonas.</title>
        <authorList>
            <person name="Paulsen S."/>
            <person name="Gram L."/>
            <person name="Machado H."/>
        </authorList>
    </citation>
    <scope>NUCLEOTIDE SEQUENCE [LARGE SCALE GENOMIC DNA]</scope>
    <source>
        <strain evidence="5 6">S1946</strain>
    </source>
</reference>
<dbReference type="InterPro" id="IPR001952">
    <property type="entry name" value="Alkaline_phosphatase"/>
</dbReference>
<feature type="binding site" evidence="3">
    <location>
        <position position="381"/>
    </location>
    <ligand>
        <name>Zn(2+)</name>
        <dbReference type="ChEBI" id="CHEBI:29105"/>
        <label>2</label>
    </ligand>
</feature>
<gene>
    <name evidence="5" type="ORF">C3B51_19680</name>
</gene>
<dbReference type="EMBL" id="PPUZ01000063">
    <property type="protein sequence ID" value="RZM74674.1"/>
    <property type="molecule type" value="Genomic_DNA"/>
</dbReference>
<feature type="binding site" evidence="3">
    <location>
        <position position="339"/>
    </location>
    <ligand>
        <name>Zn(2+)</name>
        <dbReference type="ChEBI" id="CHEBI:29105"/>
        <label>2</label>
    </ligand>
</feature>
<keyword evidence="3" id="KW-0862">Zinc</keyword>
<dbReference type="RefSeq" id="WP_130246141.1">
    <property type="nucleotide sequence ID" value="NZ_PPUZ01000063.1"/>
</dbReference>
<feature type="binding site" evidence="3">
    <location>
        <position position="57"/>
    </location>
    <ligand>
        <name>Zn(2+)</name>
        <dbReference type="ChEBI" id="CHEBI:29105"/>
        <label>2</label>
    </ligand>
</feature>
<sequence>MKKKLLAVAVSAVLLTACNDDDTKTVEVIKEVEVVKEVEVAPKPVTQVKNVILMIGDGMGAQQVGLLEEYARRAPNSTYNNKNNETALSKLAAGGHLGLSLNAPHGENGKLVVDSACSATQLATGKAAGSEMIGLDDQGYVIETILEKAKKAGKATGLVSDTRLTHATPAAFAAHQPHRSYEPEIAVEMVESGMVDVMLSGGARAFLPEVLKAAKAEDASEEIKQKAAEVKQQLAALGMPEKSYSDSKRDDQRNVVVEAKEQHGYELAFDNAQLSALKGDKILGLFAKSGMADGIAYRDCKANNSCTQPSLKEMTLKALDILSKDEDGFFLMIEGGQIDWAGHANDAGWMLNELLKFDEAVEAVHEWAKERTDTLVVVTADHETGSFGFSYSSYNKPVGVDLPGDGMQGKQYKPKFNFGGLELLDTLYAQKGTFYDVIGHVNGGYDFSNSTDQDWQNAIKKYTPYEVSIDEAARMNEFNGYNSDNEPLPKFDDFSDFYVYGTEDYTAKVGRIVAKQQNVVWGTGTHTAAPVPVYAFGPAGVTEQFSTLQHHVDIGTKMIKALGLAEAE</sequence>
<dbReference type="Proteomes" id="UP000292345">
    <property type="component" value="Unassembled WGS sequence"/>
</dbReference>
<name>A0A4Q7E0E2_9GAMM</name>
<feature type="binding site" evidence="3">
    <location>
        <position position="168"/>
    </location>
    <ligand>
        <name>Mg(2+)</name>
        <dbReference type="ChEBI" id="CHEBI:18420"/>
    </ligand>
</feature>
<dbReference type="SMART" id="SM00098">
    <property type="entry name" value="alkPPc"/>
    <property type="match status" value="1"/>
</dbReference>
<dbReference type="GO" id="GO:0004035">
    <property type="term" value="F:alkaline phosphatase activity"/>
    <property type="evidence" value="ECO:0007669"/>
    <property type="project" value="TreeGrafter"/>
</dbReference>
<dbReference type="AlphaFoldDB" id="A0A4Q7E0E2"/>
<comment type="cofactor">
    <cofactor evidence="3">
        <name>Zn(2+)</name>
        <dbReference type="ChEBI" id="CHEBI:29105"/>
    </cofactor>
    <text evidence="3">Binds 2 Zn(2+) ions.</text>
</comment>
<feature type="binding site" evidence="3">
    <location>
        <position position="57"/>
    </location>
    <ligand>
        <name>Mg(2+)</name>
        <dbReference type="ChEBI" id="CHEBI:18420"/>
    </ligand>
</feature>
<dbReference type="Gene3D" id="3.40.720.10">
    <property type="entry name" value="Alkaline Phosphatase, subunit A"/>
    <property type="match status" value="1"/>
</dbReference>
<keyword evidence="1" id="KW-0597">Phosphoprotein</keyword>
<dbReference type="InterPro" id="IPR017850">
    <property type="entry name" value="Alkaline_phosphatase_core_sf"/>
</dbReference>
<protein>
    <submittedName>
        <fullName evidence="5">Alkaline phosphatase</fullName>
    </submittedName>
</protein>
<organism evidence="5 6">
    <name type="scientific">Pseudoalteromonas rubra</name>
    <dbReference type="NCBI Taxonomy" id="43658"/>
    <lineage>
        <taxon>Bacteria</taxon>
        <taxon>Pseudomonadati</taxon>
        <taxon>Pseudomonadota</taxon>
        <taxon>Gammaproteobacteria</taxon>
        <taxon>Alteromonadales</taxon>
        <taxon>Pseudoalteromonadaceae</taxon>
        <taxon>Pseudoalteromonas</taxon>
    </lineage>
</organism>
<comment type="caution">
    <text evidence="5">The sequence shown here is derived from an EMBL/GenBank/DDBJ whole genome shotgun (WGS) entry which is preliminary data.</text>
</comment>
<dbReference type="Pfam" id="PF00245">
    <property type="entry name" value="Alk_phosphatase"/>
    <property type="match status" value="1"/>
</dbReference>